<dbReference type="KEGG" id="sgp:SpiGrapes_1207"/>
<dbReference type="RefSeq" id="WP_014269873.1">
    <property type="nucleotide sequence ID" value="NC_016633.1"/>
</dbReference>
<dbReference type="PRINTS" id="PR00081">
    <property type="entry name" value="GDHRDH"/>
</dbReference>
<keyword evidence="2" id="KW-0560">Oxidoreductase</keyword>
<dbReference type="PANTHER" id="PTHR43639">
    <property type="entry name" value="OXIDOREDUCTASE, SHORT-CHAIN DEHYDROGENASE/REDUCTASE FAMILY (AFU_ORTHOLOGUE AFUA_5G02870)"/>
    <property type="match status" value="1"/>
</dbReference>
<dbReference type="Proteomes" id="UP000005632">
    <property type="component" value="Chromosome"/>
</dbReference>
<dbReference type="PRINTS" id="PR00080">
    <property type="entry name" value="SDRFAMILY"/>
</dbReference>
<dbReference type="InterPro" id="IPR002347">
    <property type="entry name" value="SDR_fam"/>
</dbReference>
<evidence type="ECO:0008006" key="5">
    <source>
        <dbReference type="Google" id="ProtNLM"/>
    </source>
</evidence>
<evidence type="ECO:0000256" key="1">
    <source>
        <dbReference type="ARBA" id="ARBA00006484"/>
    </source>
</evidence>
<dbReference type="GO" id="GO:0016491">
    <property type="term" value="F:oxidoreductase activity"/>
    <property type="evidence" value="ECO:0007669"/>
    <property type="project" value="UniProtKB-KW"/>
</dbReference>
<keyword evidence="4" id="KW-1185">Reference proteome</keyword>
<gene>
    <name evidence="3" type="ordered locus">SpiGrapes_1207</name>
</gene>
<dbReference type="Pfam" id="PF13561">
    <property type="entry name" value="adh_short_C2"/>
    <property type="match status" value="1"/>
</dbReference>
<evidence type="ECO:0000313" key="3">
    <source>
        <dbReference type="EMBL" id="AEV29024.1"/>
    </source>
</evidence>
<dbReference type="SUPFAM" id="SSF51735">
    <property type="entry name" value="NAD(P)-binding Rossmann-fold domains"/>
    <property type="match status" value="1"/>
</dbReference>
<evidence type="ECO:0000313" key="4">
    <source>
        <dbReference type="Proteomes" id="UP000005632"/>
    </source>
</evidence>
<dbReference type="PANTHER" id="PTHR43639:SF1">
    <property type="entry name" value="SHORT-CHAIN DEHYDROGENASE_REDUCTASE FAMILY PROTEIN"/>
    <property type="match status" value="1"/>
</dbReference>
<accession>G8QSR3</accession>
<dbReference type="STRING" id="158190.SpiGrapes_1207"/>
<protein>
    <recommendedName>
        <fullName evidence="5">Dehydrogenase</fullName>
    </recommendedName>
</protein>
<organism evidence="3 4">
    <name type="scientific">Sphaerochaeta pleomorpha (strain ATCC BAA-1885 / DSM 22778 / Grapes)</name>
    <dbReference type="NCBI Taxonomy" id="158190"/>
    <lineage>
        <taxon>Bacteria</taxon>
        <taxon>Pseudomonadati</taxon>
        <taxon>Spirochaetota</taxon>
        <taxon>Spirochaetia</taxon>
        <taxon>Spirochaetales</taxon>
        <taxon>Sphaerochaetaceae</taxon>
        <taxon>Sphaerochaeta</taxon>
    </lineage>
</organism>
<proteinExistence type="inferred from homology"/>
<dbReference type="InterPro" id="IPR036291">
    <property type="entry name" value="NAD(P)-bd_dom_sf"/>
</dbReference>
<comment type="similarity">
    <text evidence="1">Belongs to the short-chain dehydrogenases/reductases (SDR) family.</text>
</comment>
<name>G8QSR3_SPHPG</name>
<dbReference type="OrthoDB" id="9793499at2"/>
<sequence>MDKGDVIIVTGSAKRVGREIALFLAQKGCRLVLHCNTSFTEAVSLQKELEGKGFGVAVVQGDLCDTSRLQDLFSRFVEPFGRVDGLVNSASVFSRKSIEEVDVATWQQDMALHAAAPFFLAKYLYLHLKARQASGSVVNITDTRLSNPTASRPSYYCSKGALAGETKALAIALAPTVRVNEVAPGLILPFDDGQYFSQMAQKLPLKTTGNPSAVCEAVWFLLSSYFVTGETLRVDGGQHLL</sequence>
<dbReference type="EMBL" id="CP003155">
    <property type="protein sequence ID" value="AEV29024.1"/>
    <property type="molecule type" value="Genomic_DNA"/>
</dbReference>
<dbReference type="AlphaFoldDB" id="G8QSR3"/>
<dbReference type="HOGENOM" id="CLU_010194_1_3_12"/>
<reference evidence="3 4" key="1">
    <citation type="submission" date="2011-11" db="EMBL/GenBank/DDBJ databases">
        <title>Complete sequence of Spirochaeta sp. grapes.</title>
        <authorList>
            <consortium name="US DOE Joint Genome Institute"/>
            <person name="Lucas S."/>
            <person name="Han J."/>
            <person name="Lapidus A."/>
            <person name="Cheng J.-F."/>
            <person name="Goodwin L."/>
            <person name="Pitluck S."/>
            <person name="Peters L."/>
            <person name="Ovchinnikova G."/>
            <person name="Munk A.C."/>
            <person name="Detter J.C."/>
            <person name="Han C."/>
            <person name="Tapia R."/>
            <person name="Land M."/>
            <person name="Hauser L."/>
            <person name="Kyrpides N."/>
            <person name="Ivanova N."/>
            <person name="Pagani I."/>
            <person name="Ritalahtilisa K."/>
            <person name="Loeffler F."/>
            <person name="Woyke T."/>
        </authorList>
    </citation>
    <scope>NUCLEOTIDE SEQUENCE [LARGE SCALE GENOMIC DNA]</scope>
    <source>
        <strain evidence="4">ATCC BAA-1885 / DSM 22778 / Grapes</strain>
    </source>
</reference>
<dbReference type="Gene3D" id="3.40.50.720">
    <property type="entry name" value="NAD(P)-binding Rossmann-like Domain"/>
    <property type="match status" value="1"/>
</dbReference>
<evidence type="ECO:0000256" key="2">
    <source>
        <dbReference type="ARBA" id="ARBA00023002"/>
    </source>
</evidence>
<dbReference type="eggNOG" id="COG1028">
    <property type="taxonomic scope" value="Bacteria"/>
</dbReference>